<accession>A0A2W1MYC5</accession>
<dbReference type="InterPro" id="IPR051395">
    <property type="entry name" value="Cytochrome_c_Peroxidase/MauG"/>
</dbReference>
<name>A0A2W1MYC5_9FLAO</name>
<keyword evidence="2 4" id="KW-0479">Metal-binding</keyword>
<dbReference type="SUPFAM" id="SSF46626">
    <property type="entry name" value="Cytochrome c"/>
    <property type="match status" value="1"/>
</dbReference>
<dbReference type="InterPro" id="IPR010538">
    <property type="entry name" value="DHOR"/>
</dbReference>
<dbReference type="GO" id="GO:0020037">
    <property type="term" value="F:heme binding"/>
    <property type="evidence" value="ECO:0007669"/>
    <property type="project" value="InterPro"/>
</dbReference>
<organism evidence="7 8">
    <name type="scientific">Putridiphycobacter roseus</name>
    <dbReference type="NCBI Taxonomy" id="2219161"/>
    <lineage>
        <taxon>Bacteria</taxon>
        <taxon>Pseudomonadati</taxon>
        <taxon>Bacteroidota</taxon>
        <taxon>Flavobacteriia</taxon>
        <taxon>Flavobacteriales</taxon>
        <taxon>Crocinitomicaceae</taxon>
        <taxon>Putridiphycobacter</taxon>
    </lineage>
</organism>
<proteinExistence type="predicted"/>
<dbReference type="GO" id="GO:0009055">
    <property type="term" value="F:electron transfer activity"/>
    <property type="evidence" value="ECO:0007669"/>
    <property type="project" value="InterPro"/>
</dbReference>
<evidence type="ECO:0000256" key="5">
    <source>
        <dbReference type="SAM" id="SignalP"/>
    </source>
</evidence>
<reference evidence="7 8" key="1">
    <citation type="submission" date="2018-06" db="EMBL/GenBank/DDBJ databases">
        <title>The draft genome sequence of Crocinitomix sp. SM1701.</title>
        <authorList>
            <person name="Zhang X."/>
        </authorList>
    </citation>
    <scope>NUCLEOTIDE SEQUENCE [LARGE SCALE GENOMIC DNA]</scope>
    <source>
        <strain evidence="7 8">SM1701</strain>
    </source>
</reference>
<keyword evidence="8" id="KW-1185">Reference proteome</keyword>
<evidence type="ECO:0000256" key="4">
    <source>
        <dbReference type="PROSITE-ProRule" id="PRU00433"/>
    </source>
</evidence>
<dbReference type="InterPro" id="IPR036909">
    <property type="entry name" value="Cyt_c-like_dom_sf"/>
</dbReference>
<dbReference type="EMBL" id="QKSB01000010">
    <property type="protein sequence ID" value="PZE16200.1"/>
    <property type="molecule type" value="Genomic_DNA"/>
</dbReference>
<dbReference type="PANTHER" id="PTHR30600:SF4">
    <property type="entry name" value="CYTOCHROME C DOMAIN-CONTAINING PROTEIN"/>
    <property type="match status" value="1"/>
</dbReference>
<evidence type="ECO:0000256" key="2">
    <source>
        <dbReference type="ARBA" id="ARBA00022723"/>
    </source>
</evidence>
<dbReference type="Gene3D" id="1.10.760.10">
    <property type="entry name" value="Cytochrome c-like domain"/>
    <property type="match status" value="1"/>
</dbReference>
<sequence length="459" mass="50690">MKLTYPLILLFLMMLSCRKEAVITDYRLYSGGKNGTIFDESENAFGHAMSSMSNDKELLFFVGNSFFNQNWVSAPASAKARDGIGPLLNAKSCSACHFKDGRGAPILSIDDNATGFLIRLSTGNNPDGSPIDDPIYGGQFNDKSINGVKDEGVIHVNFEYTSGEFEDGTPYTLRKPIYSLIKLNYGALSPNIMMSPRIGQQMIGLGLLEAINSADILLNVDENDANGDGISGKANYVWDIESGDMQLGLFGWKAGQPSLKQQVAAAFQGDLGIKSYLFPNENHTDNQPECLNLEDGGEVEIEKDDLEKTVLYASSLAVPARRNVADEDVIQGELLFSELQCIACHTNTFETGNSHVFSYLNKQLIHPYSDMLLHDMGTELSDNRPIFLAEGKEWRTQPLWGIGLIQTVNGHTYLLHDGRARNIEEAILWHGGEAETTKNRYKALPKTQRAQVLKFINSL</sequence>
<keyword evidence="5" id="KW-0732">Signal</keyword>
<dbReference type="RefSeq" id="WP_111064085.1">
    <property type="nucleotide sequence ID" value="NZ_JBHUCU010000037.1"/>
</dbReference>
<feature type="signal peptide" evidence="5">
    <location>
        <begin position="1"/>
        <end position="21"/>
    </location>
</feature>
<evidence type="ECO:0000313" key="8">
    <source>
        <dbReference type="Proteomes" id="UP000249248"/>
    </source>
</evidence>
<evidence type="ECO:0000259" key="6">
    <source>
        <dbReference type="PROSITE" id="PS51007"/>
    </source>
</evidence>
<dbReference type="GO" id="GO:0046872">
    <property type="term" value="F:metal ion binding"/>
    <property type="evidence" value="ECO:0007669"/>
    <property type="project" value="UniProtKB-KW"/>
</dbReference>
<dbReference type="GO" id="GO:0004130">
    <property type="term" value="F:cytochrome-c peroxidase activity"/>
    <property type="evidence" value="ECO:0007669"/>
    <property type="project" value="TreeGrafter"/>
</dbReference>
<keyword evidence="3 4" id="KW-0408">Iron</keyword>
<evidence type="ECO:0000256" key="3">
    <source>
        <dbReference type="ARBA" id="ARBA00023004"/>
    </source>
</evidence>
<dbReference type="OrthoDB" id="9805202at2"/>
<dbReference type="AlphaFoldDB" id="A0A2W1MYC5"/>
<evidence type="ECO:0000313" key="7">
    <source>
        <dbReference type="EMBL" id="PZE16200.1"/>
    </source>
</evidence>
<comment type="caution">
    <text evidence="7">The sequence shown here is derived from an EMBL/GenBank/DDBJ whole genome shotgun (WGS) entry which is preliminary data.</text>
</comment>
<feature type="domain" description="Cytochrome c" evidence="6">
    <location>
        <begin position="327"/>
        <end position="459"/>
    </location>
</feature>
<dbReference type="PROSITE" id="PS51007">
    <property type="entry name" value="CYTC"/>
    <property type="match status" value="1"/>
</dbReference>
<dbReference type="PIRSF" id="PIRSF028099">
    <property type="entry name" value="DUF1111"/>
    <property type="match status" value="1"/>
</dbReference>
<protein>
    <submittedName>
        <fullName evidence="7">Thiol oxidoreductase</fullName>
    </submittedName>
</protein>
<dbReference type="Pfam" id="PF06537">
    <property type="entry name" value="DHOR"/>
    <property type="match status" value="1"/>
</dbReference>
<gene>
    <name evidence="7" type="ORF">DNU06_13815</name>
</gene>
<dbReference type="PANTHER" id="PTHR30600">
    <property type="entry name" value="CYTOCHROME C PEROXIDASE-RELATED"/>
    <property type="match status" value="1"/>
</dbReference>
<dbReference type="PROSITE" id="PS51257">
    <property type="entry name" value="PROKAR_LIPOPROTEIN"/>
    <property type="match status" value="1"/>
</dbReference>
<evidence type="ECO:0000256" key="1">
    <source>
        <dbReference type="ARBA" id="ARBA00022617"/>
    </source>
</evidence>
<dbReference type="Proteomes" id="UP000249248">
    <property type="component" value="Unassembled WGS sequence"/>
</dbReference>
<feature type="chain" id="PRO_5016151732" evidence="5">
    <location>
        <begin position="22"/>
        <end position="459"/>
    </location>
</feature>
<keyword evidence="1 4" id="KW-0349">Heme</keyword>
<dbReference type="InterPro" id="IPR009056">
    <property type="entry name" value="Cyt_c-like_dom"/>
</dbReference>